<organism evidence="1 2">
    <name type="scientific">Clostridium kluyveri (strain NBRC 12016)</name>
    <dbReference type="NCBI Taxonomy" id="583346"/>
    <lineage>
        <taxon>Bacteria</taxon>
        <taxon>Bacillati</taxon>
        <taxon>Bacillota</taxon>
        <taxon>Clostridia</taxon>
        <taxon>Eubacteriales</taxon>
        <taxon>Clostridiaceae</taxon>
        <taxon>Clostridium</taxon>
    </lineage>
</organism>
<evidence type="ECO:0000313" key="1">
    <source>
        <dbReference type="EMBL" id="BAH06801.1"/>
    </source>
</evidence>
<protein>
    <submittedName>
        <fullName evidence="1">Uncharacterized protein</fullName>
    </submittedName>
</protein>
<dbReference type="HOGENOM" id="CLU_156427_0_0_9"/>
<name>B9E2S6_CLOK1</name>
<gene>
    <name evidence="1" type="ordered locus">CKR_1750</name>
</gene>
<sequence length="140" mass="16204">MIEVIKMAVAFERKKEDLDFIRDNWEIIPKKDMAKKLGCSASLVSMIGAELGLPIQRKLPTLPRDSFYTTESIRRMKKDFRLGEKITLKVGISRGKYKVIKGIVADSTDYLVLVKWKKNENNRRESFRYAEFCVGEVQVV</sequence>
<dbReference type="KEGG" id="ckr:CKR_1750"/>
<dbReference type="AlphaFoldDB" id="B9E2S6"/>
<reference evidence="2" key="1">
    <citation type="submission" date="2005-09" db="EMBL/GenBank/DDBJ databases">
        <title>Complete genome sequence of Clostridium kluyveri and comparative genomics of Clostridia species.</title>
        <authorList>
            <person name="Inui M."/>
            <person name="Nonaka H."/>
            <person name="Shinoda Y."/>
            <person name="Ikenaga Y."/>
            <person name="Abe M."/>
            <person name="Naito K."/>
            <person name="Vertes A.A."/>
            <person name="Yukawa H."/>
        </authorList>
    </citation>
    <scope>NUCLEOTIDE SEQUENCE [LARGE SCALE GENOMIC DNA]</scope>
    <source>
        <strain evidence="2">NBRC 12016</strain>
    </source>
</reference>
<evidence type="ECO:0000313" key="2">
    <source>
        <dbReference type="Proteomes" id="UP000007969"/>
    </source>
</evidence>
<proteinExistence type="predicted"/>
<dbReference type="Proteomes" id="UP000007969">
    <property type="component" value="Chromosome"/>
</dbReference>
<dbReference type="EMBL" id="AP009049">
    <property type="protein sequence ID" value="BAH06801.1"/>
    <property type="molecule type" value="Genomic_DNA"/>
</dbReference>
<accession>B9E2S6</accession>